<keyword evidence="8" id="KW-1185">Reference proteome</keyword>
<dbReference type="InterPro" id="IPR015424">
    <property type="entry name" value="PyrdxlP-dep_Trfase"/>
</dbReference>
<proteinExistence type="inferred from homology"/>
<comment type="caution">
    <text evidence="7">The sequence shown here is derived from an EMBL/GenBank/DDBJ whole genome shotgun (WGS) entry which is preliminary data.</text>
</comment>
<dbReference type="InterPro" id="IPR015422">
    <property type="entry name" value="PyrdxlP-dep_Trfase_small"/>
</dbReference>
<dbReference type="PANTHER" id="PTHR11986:SF79">
    <property type="entry name" value="ACETYLORNITHINE AMINOTRANSFERASE, MITOCHONDRIAL"/>
    <property type="match status" value="1"/>
</dbReference>
<organism evidence="7 8">
    <name type="scientific">Streptomyces inusitatus</name>
    <dbReference type="NCBI Taxonomy" id="68221"/>
    <lineage>
        <taxon>Bacteria</taxon>
        <taxon>Bacillati</taxon>
        <taxon>Actinomycetota</taxon>
        <taxon>Actinomycetes</taxon>
        <taxon>Kitasatosporales</taxon>
        <taxon>Streptomycetaceae</taxon>
        <taxon>Streptomyces</taxon>
    </lineage>
</organism>
<comment type="cofactor">
    <cofactor evidence="1">
        <name>pyridoxal 5'-phosphate</name>
        <dbReference type="ChEBI" id="CHEBI:597326"/>
    </cofactor>
</comment>
<evidence type="ECO:0000256" key="2">
    <source>
        <dbReference type="ARBA" id="ARBA00022576"/>
    </source>
</evidence>
<dbReference type="Gene3D" id="3.90.1150.10">
    <property type="entry name" value="Aspartate Aminotransferase, domain 1"/>
    <property type="match status" value="2"/>
</dbReference>
<dbReference type="Pfam" id="PF00202">
    <property type="entry name" value="Aminotran_3"/>
    <property type="match status" value="1"/>
</dbReference>
<dbReference type="Gene3D" id="3.40.640.10">
    <property type="entry name" value="Type I PLP-dependent aspartate aminotransferase-like (Major domain)"/>
    <property type="match status" value="2"/>
</dbReference>
<sequence length="536" mass="58153">MNSANTASITSTTGTTGTTGIKLAEPHLEDVLSSAGINVEYTRAERNTLYYRDQDGQEVPVLDLVGGFGSLILGHNDPEIVAHARELLAAGTPIHAQFSPHPHANRVAAELNRVIHRETGDTEPYFAVFANSGAEAVEAAVKHAELDRGLRLAALAEELAAHRDSAREAVAAGARVEAAAFESAGTAPEDGIEGLIEAVERSNDRQLARPPLFLAPEGAFHGKLMGSVQLTHNEAFRLPFSALAAQTRFIPVDQPDALAKTVREERAVILDLVTEDGTVRLTERPFPLFCAFVLEPIQGEGGIKVIGEEFAREVQRVCQEIDCPVVVDEIQSGMGRSGAFLASSLIGLRADYYTLAKSLGGGVAKTSVALIRQDRYRKEFELVHSSTFAKDGFSSQIALKTLQLLEADDGRAYRLAREKGEKLLSVLELIRADFPEVVKDVRGRGLMLGIEFHDQAGTASPEIRAVAEAGFLGYVISGHLLNEHRIRVFPTGSSVNTLRMEPSIHLDDEEIERIRRALRAVCEIIRDQDGGRLVHA</sequence>
<reference evidence="7" key="1">
    <citation type="journal article" date="2014" name="Int. J. Syst. Evol. Microbiol.">
        <title>Complete genome sequence of Corynebacterium casei LMG S-19264T (=DSM 44701T), isolated from a smear-ripened cheese.</title>
        <authorList>
            <consortium name="US DOE Joint Genome Institute (JGI-PGF)"/>
            <person name="Walter F."/>
            <person name="Albersmeier A."/>
            <person name="Kalinowski J."/>
            <person name="Ruckert C."/>
        </authorList>
    </citation>
    <scope>NUCLEOTIDE SEQUENCE</scope>
    <source>
        <strain evidence="7">JCM 4988</strain>
    </source>
</reference>
<dbReference type="GO" id="GO:0008483">
    <property type="term" value="F:transaminase activity"/>
    <property type="evidence" value="ECO:0007669"/>
    <property type="project" value="UniProtKB-KW"/>
</dbReference>
<dbReference type="SUPFAM" id="SSF53383">
    <property type="entry name" value="PLP-dependent transferases"/>
    <property type="match status" value="1"/>
</dbReference>
<evidence type="ECO:0000256" key="1">
    <source>
        <dbReference type="ARBA" id="ARBA00001933"/>
    </source>
</evidence>
<dbReference type="InterPro" id="IPR015421">
    <property type="entry name" value="PyrdxlP-dep_Trfase_major"/>
</dbReference>
<evidence type="ECO:0000256" key="5">
    <source>
        <dbReference type="RuleBase" id="RU003560"/>
    </source>
</evidence>
<keyword evidence="4 5" id="KW-0663">Pyridoxal phosphate</keyword>
<evidence type="ECO:0000313" key="7">
    <source>
        <dbReference type="EMBL" id="GGZ35913.1"/>
    </source>
</evidence>
<evidence type="ECO:0000313" key="8">
    <source>
        <dbReference type="Proteomes" id="UP000630936"/>
    </source>
</evidence>
<dbReference type="GO" id="GO:0042802">
    <property type="term" value="F:identical protein binding"/>
    <property type="evidence" value="ECO:0007669"/>
    <property type="project" value="TreeGrafter"/>
</dbReference>
<name>A0A918Q9F1_9ACTN</name>
<reference evidence="7" key="2">
    <citation type="submission" date="2020-09" db="EMBL/GenBank/DDBJ databases">
        <authorList>
            <person name="Sun Q."/>
            <person name="Ohkuma M."/>
        </authorList>
    </citation>
    <scope>NUCLEOTIDE SEQUENCE</scope>
    <source>
        <strain evidence="7">JCM 4988</strain>
    </source>
</reference>
<keyword evidence="3" id="KW-0808">Transferase</keyword>
<dbReference type="PANTHER" id="PTHR11986">
    <property type="entry name" value="AMINOTRANSFERASE CLASS III"/>
    <property type="match status" value="1"/>
</dbReference>
<protein>
    <submittedName>
        <fullName evidence="7">Diaminobutyrate--pyruvate aminotransferase</fullName>
    </submittedName>
</protein>
<dbReference type="Proteomes" id="UP000630936">
    <property type="component" value="Unassembled WGS sequence"/>
</dbReference>
<dbReference type="GO" id="GO:0030170">
    <property type="term" value="F:pyridoxal phosphate binding"/>
    <property type="evidence" value="ECO:0007669"/>
    <property type="project" value="InterPro"/>
</dbReference>
<gene>
    <name evidence="7" type="ORF">GCM10010387_32650</name>
</gene>
<evidence type="ECO:0000256" key="4">
    <source>
        <dbReference type="ARBA" id="ARBA00022898"/>
    </source>
</evidence>
<comment type="similarity">
    <text evidence="5">Belongs to the class-III pyridoxal-phosphate-dependent aminotransferase family.</text>
</comment>
<feature type="region of interest" description="Disordered" evidence="6">
    <location>
        <begin position="1"/>
        <end position="21"/>
    </location>
</feature>
<keyword evidence="2 7" id="KW-0032">Aminotransferase</keyword>
<dbReference type="RefSeq" id="WP_190123810.1">
    <property type="nucleotide sequence ID" value="NZ_BMWG01000008.1"/>
</dbReference>
<dbReference type="EMBL" id="BMWG01000008">
    <property type="protein sequence ID" value="GGZ35913.1"/>
    <property type="molecule type" value="Genomic_DNA"/>
</dbReference>
<dbReference type="InterPro" id="IPR005814">
    <property type="entry name" value="Aminotrans_3"/>
</dbReference>
<dbReference type="InterPro" id="IPR050103">
    <property type="entry name" value="Class-III_PLP-dep_AT"/>
</dbReference>
<evidence type="ECO:0000256" key="3">
    <source>
        <dbReference type="ARBA" id="ARBA00022679"/>
    </source>
</evidence>
<accession>A0A918Q9F1</accession>
<dbReference type="AlphaFoldDB" id="A0A918Q9F1"/>
<evidence type="ECO:0000256" key="6">
    <source>
        <dbReference type="SAM" id="MobiDB-lite"/>
    </source>
</evidence>